<protein>
    <submittedName>
        <fullName evidence="2">Uncharacterized protein</fullName>
    </submittedName>
</protein>
<sequence length="205" mass="22914">MPLDYGSDLPARLRSAPTLSALRNLFHHYLNSRTSYSDTGFLTAFEANDIARVFFLSGTRFHRGHRLDHTRRKNEPRKFRLVGIEPRPRRGTPCISRQELYTHLSQGGRYTASHYHYNPATASLLRQRGTASDITSPSATHTEHASPTCSNGPIIATPLASYISEAPGQASEVVSSASGQELVLSSLRIRIDELLEIFRPREVIQ</sequence>
<evidence type="ECO:0000256" key="1">
    <source>
        <dbReference type="SAM" id="MobiDB-lite"/>
    </source>
</evidence>
<accession>A0A6H5I2F1</accession>
<name>A0A6H5I2F1_9HYME</name>
<dbReference type="Proteomes" id="UP000479190">
    <property type="component" value="Unassembled WGS sequence"/>
</dbReference>
<proteinExistence type="predicted"/>
<gene>
    <name evidence="2" type="ORF">TBRA_LOCUS1329</name>
</gene>
<evidence type="ECO:0000313" key="3">
    <source>
        <dbReference type="Proteomes" id="UP000479190"/>
    </source>
</evidence>
<organism evidence="2 3">
    <name type="scientific">Trichogramma brassicae</name>
    <dbReference type="NCBI Taxonomy" id="86971"/>
    <lineage>
        <taxon>Eukaryota</taxon>
        <taxon>Metazoa</taxon>
        <taxon>Ecdysozoa</taxon>
        <taxon>Arthropoda</taxon>
        <taxon>Hexapoda</taxon>
        <taxon>Insecta</taxon>
        <taxon>Pterygota</taxon>
        <taxon>Neoptera</taxon>
        <taxon>Endopterygota</taxon>
        <taxon>Hymenoptera</taxon>
        <taxon>Apocrita</taxon>
        <taxon>Proctotrupomorpha</taxon>
        <taxon>Chalcidoidea</taxon>
        <taxon>Trichogrammatidae</taxon>
        <taxon>Trichogramma</taxon>
    </lineage>
</organism>
<keyword evidence="3" id="KW-1185">Reference proteome</keyword>
<evidence type="ECO:0000313" key="2">
    <source>
        <dbReference type="EMBL" id="CAB0029284.1"/>
    </source>
</evidence>
<reference evidence="2 3" key="1">
    <citation type="submission" date="2020-02" db="EMBL/GenBank/DDBJ databases">
        <authorList>
            <person name="Ferguson B K."/>
        </authorList>
    </citation>
    <scope>NUCLEOTIDE SEQUENCE [LARGE SCALE GENOMIC DNA]</scope>
</reference>
<dbReference type="AlphaFoldDB" id="A0A6H5I2F1"/>
<feature type="region of interest" description="Disordered" evidence="1">
    <location>
        <begin position="130"/>
        <end position="151"/>
    </location>
</feature>
<dbReference type="EMBL" id="CADCXV010000297">
    <property type="protein sequence ID" value="CAB0029284.1"/>
    <property type="molecule type" value="Genomic_DNA"/>
</dbReference>